<dbReference type="InterPro" id="IPR004029">
    <property type="entry name" value="UreE_N"/>
</dbReference>
<dbReference type="InterPro" id="IPR007864">
    <property type="entry name" value="UreE_C_dom"/>
</dbReference>
<reference evidence="8 9" key="1">
    <citation type="submission" date="2019-07" db="EMBL/GenBank/DDBJ databases">
        <title>The pathways for chlorine oxyanion respiration interact through the shared metabolite chlorate.</title>
        <authorList>
            <person name="Barnum T.P."/>
            <person name="Cheng Y."/>
            <person name="Hill K.A."/>
            <person name="Lucas L.N."/>
            <person name="Carlson H.K."/>
            <person name="Coates J.D."/>
        </authorList>
    </citation>
    <scope>NUCLEOTIDE SEQUENCE [LARGE SCALE GENOMIC DNA]</scope>
    <source>
        <strain evidence="8 9">SFB-3</strain>
    </source>
</reference>
<evidence type="ECO:0000256" key="5">
    <source>
        <dbReference type="HAMAP-Rule" id="MF_00822"/>
    </source>
</evidence>
<comment type="caution">
    <text evidence="8">The sequence shown here is derived from an EMBL/GenBank/DDBJ whole genome shotgun (WGS) entry which is preliminary data.</text>
</comment>
<dbReference type="NCBIfam" id="NF009751">
    <property type="entry name" value="PRK13261.1-1"/>
    <property type="match status" value="1"/>
</dbReference>
<keyword evidence="3 5" id="KW-0533">Nickel</keyword>
<feature type="compositionally biased region" description="Basic and acidic residues" evidence="6">
    <location>
        <begin position="148"/>
        <end position="169"/>
    </location>
</feature>
<keyword evidence="9" id="KW-1185">Reference proteome</keyword>
<dbReference type="GO" id="GO:0005737">
    <property type="term" value="C:cytoplasm"/>
    <property type="evidence" value="ECO:0007669"/>
    <property type="project" value="UniProtKB-SubCell"/>
</dbReference>
<dbReference type="GO" id="GO:0051082">
    <property type="term" value="F:unfolded protein binding"/>
    <property type="evidence" value="ECO:0007669"/>
    <property type="project" value="UniProtKB-UniRule"/>
</dbReference>
<dbReference type="CDD" id="cd00571">
    <property type="entry name" value="UreE"/>
    <property type="match status" value="1"/>
</dbReference>
<dbReference type="Proteomes" id="UP000319502">
    <property type="component" value="Unassembled WGS sequence"/>
</dbReference>
<dbReference type="PIRSF" id="PIRSF036402">
    <property type="entry name" value="Ureas_acces_UreE"/>
    <property type="match status" value="1"/>
</dbReference>
<dbReference type="OrthoDB" id="5421304at2"/>
<dbReference type="RefSeq" id="WP_144309186.1">
    <property type="nucleotide sequence ID" value="NZ_VMNK01000006.1"/>
</dbReference>
<evidence type="ECO:0000259" key="7">
    <source>
        <dbReference type="SMART" id="SM00988"/>
    </source>
</evidence>
<name>A0A557QXU6_9RHOO</name>
<dbReference type="AlphaFoldDB" id="A0A557QXU6"/>
<protein>
    <recommendedName>
        <fullName evidence="5">Urease accessory protein UreE</fullName>
    </recommendedName>
</protein>
<dbReference type="InterPro" id="IPR036118">
    <property type="entry name" value="UreE_N_sf"/>
</dbReference>
<comment type="function">
    <text evidence="5">Involved in urease metallocenter assembly. Binds nickel. Probably functions as a nickel donor during metallocenter assembly.</text>
</comment>
<dbReference type="GO" id="GO:0016151">
    <property type="term" value="F:nickel cation binding"/>
    <property type="evidence" value="ECO:0007669"/>
    <property type="project" value="UniProtKB-UniRule"/>
</dbReference>
<comment type="similarity">
    <text evidence="5">Belongs to the UreE family.</text>
</comment>
<dbReference type="SUPFAM" id="SSF69737">
    <property type="entry name" value="Urease metallochaperone UreE, C-terminal domain"/>
    <property type="match status" value="1"/>
</dbReference>
<gene>
    <name evidence="5 8" type="primary">ureE</name>
    <name evidence="8" type="ORF">FHP91_08675</name>
</gene>
<evidence type="ECO:0000256" key="3">
    <source>
        <dbReference type="ARBA" id="ARBA00022596"/>
    </source>
</evidence>
<organism evidence="8 9">
    <name type="scientific">Denitromonas halophila</name>
    <dbReference type="NCBI Taxonomy" id="1629404"/>
    <lineage>
        <taxon>Bacteria</taxon>
        <taxon>Pseudomonadati</taxon>
        <taxon>Pseudomonadota</taxon>
        <taxon>Betaproteobacteria</taxon>
        <taxon>Rhodocyclales</taxon>
        <taxon>Zoogloeaceae</taxon>
        <taxon>Denitromonas</taxon>
    </lineage>
</organism>
<dbReference type="SMART" id="SM00988">
    <property type="entry name" value="UreE_N"/>
    <property type="match status" value="1"/>
</dbReference>
<dbReference type="HAMAP" id="MF_00822">
    <property type="entry name" value="UreE"/>
    <property type="match status" value="1"/>
</dbReference>
<dbReference type="GO" id="GO:0019627">
    <property type="term" value="P:urea metabolic process"/>
    <property type="evidence" value="ECO:0007669"/>
    <property type="project" value="InterPro"/>
</dbReference>
<dbReference type="Gene3D" id="2.60.260.20">
    <property type="entry name" value="Urease metallochaperone UreE, N-terminal domain"/>
    <property type="match status" value="1"/>
</dbReference>
<evidence type="ECO:0000313" key="8">
    <source>
        <dbReference type="EMBL" id="TVO57731.1"/>
    </source>
</evidence>
<dbReference type="InterPro" id="IPR012406">
    <property type="entry name" value="UreE"/>
</dbReference>
<dbReference type="GO" id="GO:0006457">
    <property type="term" value="P:protein folding"/>
    <property type="evidence" value="ECO:0007669"/>
    <property type="project" value="InterPro"/>
</dbReference>
<evidence type="ECO:0000256" key="6">
    <source>
        <dbReference type="SAM" id="MobiDB-lite"/>
    </source>
</evidence>
<evidence type="ECO:0000256" key="1">
    <source>
        <dbReference type="ARBA" id="ARBA00004496"/>
    </source>
</evidence>
<evidence type="ECO:0000256" key="2">
    <source>
        <dbReference type="ARBA" id="ARBA00022490"/>
    </source>
</evidence>
<keyword evidence="4 5" id="KW-0143">Chaperone</keyword>
<evidence type="ECO:0000256" key="4">
    <source>
        <dbReference type="ARBA" id="ARBA00023186"/>
    </source>
</evidence>
<keyword evidence="2 5" id="KW-0963">Cytoplasm</keyword>
<dbReference type="SUPFAM" id="SSF69287">
    <property type="entry name" value="Urease metallochaperone UreE, N-terminal domain"/>
    <property type="match status" value="1"/>
</dbReference>
<sequence>MLLIEHRYTGTDESTKTLTLNFDLRTKSRLRTTLDSGEDAGLFLPRGTILRGGDRLLASDGDIVEVYSSPESLIEVRCENLLDLARAAYHLGNRHVPVQVGGDMRGGWLRLADDHVLADMLRGLGCMLSHLEAPFEPEAGAYGGGHSHAGDDSSAERRGPRIHEYRSPA</sequence>
<dbReference type="Pfam" id="PF02814">
    <property type="entry name" value="UreE_N"/>
    <property type="match status" value="1"/>
</dbReference>
<feature type="region of interest" description="Disordered" evidence="6">
    <location>
        <begin position="139"/>
        <end position="169"/>
    </location>
</feature>
<dbReference type="Gene3D" id="3.30.70.790">
    <property type="entry name" value="UreE, C-terminal domain"/>
    <property type="match status" value="1"/>
</dbReference>
<dbReference type="Pfam" id="PF05194">
    <property type="entry name" value="UreE_C"/>
    <property type="match status" value="1"/>
</dbReference>
<accession>A0A557QXU6</accession>
<dbReference type="GO" id="GO:0065003">
    <property type="term" value="P:protein-containing complex assembly"/>
    <property type="evidence" value="ECO:0007669"/>
    <property type="project" value="InterPro"/>
</dbReference>
<feature type="domain" description="UreE urease accessory N-terminal" evidence="7">
    <location>
        <begin position="1"/>
        <end position="64"/>
    </location>
</feature>
<dbReference type="EMBL" id="VMNK01000006">
    <property type="protein sequence ID" value="TVO57731.1"/>
    <property type="molecule type" value="Genomic_DNA"/>
</dbReference>
<evidence type="ECO:0000313" key="9">
    <source>
        <dbReference type="Proteomes" id="UP000319502"/>
    </source>
</evidence>
<proteinExistence type="inferred from homology"/>
<comment type="subcellular location">
    <subcellularLocation>
        <location evidence="1 5">Cytoplasm</location>
    </subcellularLocation>
</comment>